<gene>
    <name evidence="1" type="ORF">GCM10007053_30460</name>
</gene>
<reference evidence="1" key="1">
    <citation type="journal article" date="2014" name="Int. J. Syst. Evol. Microbiol.">
        <title>Complete genome sequence of Corynebacterium casei LMG S-19264T (=DSM 44701T), isolated from a smear-ripened cheese.</title>
        <authorList>
            <consortium name="US DOE Joint Genome Institute (JGI-PGF)"/>
            <person name="Walter F."/>
            <person name="Albersmeier A."/>
            <person name="Kalinowski J."/>
            <person name="Ruckert C."/>
        </authorList>
    </citation>
    <scope>NUCLEOTIDE SEQUENCE</scope>
    <source>
        <strain evidence="1">KCTC 23430</strain>
    </source>
</reference>
<name>A0A918XM69_9GAMM</name>
<keyword evidence="2" id="KW-1185">Reference proteome</keyword>
<organism evidence="1 2">
    <name type="scientific">Parahalioglobus pacificus</name>
    <dbReference type="NCBI Taxonomy" id="930806"/>
    <lineage>
        <taxon>Bacteria</taxon>
        <taxon>Pseudomonadati</taxon>
        <taxon>Pseudomonadota</taxon>
        <taxon>Gammaproteobacteria</taxon>
        <taxon>Cellvibrionales</taxon>
        <taxon>Halieaceae</taxon>
        <taxon>Parahalioglobus</taxon>
    </lineage>
</organism>
<dbReference type="AlphaFoldDB" id="A0A918XM69"/>
<dbReference type="RefSeq" id="WP_189478694.1">
    <property type="nucleotide sequence ID" value="NZ_BMYM01000004.1"/>
</dbReference>
<evidence type="ECO:0008006" key="3">
    <source>
        <dbReference type="Google" id="ProtNLM"/>
    </source>
</evidence>
<dbReference type="Proteomes" id="UP000644693">
    <property type="component" value="Unassembled WGS sequence"/>
</dbReference>
<evidence type="ECO:0000313" key="2">
    <source>
        <dbReference type="Proteomes" id="UP000644693"/>
    </source>
</evidence>
<dbReference type="EMBL" id="BMYM01000004">
    <property type="protein sequence ID" value="GHD39175.1"/>
    <property type="molecule type" value="Genomic_DNA"/>
</dbReference>
<evidence type="ECO:0000313" key="1">
    <source>
        <dbReference type="EMBL" id="GHD39175.1"/>
    </source>
</evidence>
<reference evidence="1" key="2">
    <citation type="submission" date="2020-09" db="EMBL/GenBank/DDBJ databases">
        <authorList>
            <person name="Sun Q."/>
            <person name="Kim S."/>
        </authorList>
    </citation>
    <scope>NUCLEOTIDE SEQUENCE</scope>
    <source>
        <strain evidence="1">KCTC 23430</strain>
    </source>
</reference>
<protein>
    <recommendedName>
        <fullName evidence="3">DUF3299 domain-containing protein</fullName>
    </recommendedName>
</protein>
<proteinExistence type="predicted"/>
<dbReference type="Gene3D" id="2.40.50.870">
    <property type="entry name" value="Protein of unknown function (DUF3299)"/>
    <property type="match status" value="1"/>
</dbReference>
<accession>A0A918XM69</accession>
<sequence length="198" mass="21676">MVIVHRLTTGIVVAVTTLILQLVLSSGSQAVNEEASFETIEWVSLIPEDVLEILLNPPEYISDIEDGSADDTISSQIKNALTAASDDKYQQALVSTEVNADMNGAMVRIPGFVVPLEFNDDQTVTQFFLVPYFGACLHMPPPPPNQIILVNAAGQGIPMPDLYVPFWISGKLETTISENEIAMSAYSLEMMAHEIYDE</sequence>
<comment type="caution">
    <text evidence="1">The sequence shown here is derived from an EMBL/GenBank/DDBJ whole genome shotgun (WGS) entry which is preliminary data.</text>
</comment>
<dbReference type="Pfam" id="PF11736">
    <property type="entry name" value="DUF3299"/>
    <property type="match status" value="1"/>
</dbReference>
<dbReference type="InterPro" id="IPR021727">
    <property type="entry name" value="DUF3299"/>
</dbReference>